<keyword evidence="3" id="KW-1185">Reference proteome</keyword>
<dbReference type="PANTHER" id="PTHR47129:SF1">
    <property type="entry name" value="NMRA-LIKE DOMAIN-CONTAINING PROTEIN"/>
    <property type="match status" value="1"/>
</dbReference>
<accession>A0A8E2F5W9</accession>
<gene>
    <name evidence="2" type="ORF">AOQ84DRAFT_387426</name>
</gene>
<feature type="domain" description="NAD(P)-binding" evidence="1">
    <location>
        <begin position="7"/>
        <end position="158"/>
    </location>
</feature>
<evidence type="ECO:0000313" key="2">
    <source>
        <dbReference type="EMBL" id="OCL10558.1"/>
    </source>
</evidence>
<dbReference type="InterPro" id="IPR036291">
    <property type="entry name" value="NAD(P)-bd_dom_sf"/>
</dbReference>
<dbReference type="Pfam" id="PF13460">
    <property type="entry name" value="NAD_binding_10"/>
    <property type="match status" value="1"/>
</dbReference>
<organism evidence="2 3">
    <name type="scientific">Glonium stellatum</name>
    <dbReference type="NCBI Taxonomy" id="574774"/>
    <lineage>
        <taxon>Eukaryota</taxon>
        <taxon>Fungi</taxon>
        <taxon>Dikarya</taxon>
        <taxon>Ascomycota</taxon>
        <taxon>Pezizomycotina</taxon>
        <taxon>Dothideomycetes</taxon>
        <taxon>Pleosporomycetidae</taxon>
        <taxon>Gloniales</taxon>
        <taxon>Gloniaceae</taxon>
        <taxon>Glonium</taxon>
    </lineage>
</organism>
<dbReference type="InterPro" id="IPR016040">
    <property type="entry name" value="NAD(P)-bd_dom"/>
</dbReference>
<sequence length="309" mass="33954">MLVLTSATGKLGSAVLKALLENNLIAPNELVISTSSNASDSRWGAVRAKGVSIRYGSYDDSASLEKAFEGCKRLFLVSTPRISMDFNNAKPGEGREKHHMLAINAARKAGIQHIYYTSLAFGSNSKAAVMRAHLRTEEYLASLNDIGYTVIREGLYNESWPLYFGHYSVSDDQRKEVIVAGDGKISWTAIKDLGLGTALILAAPSKDYASRTLYLSSLSSKTLTELAQIISGIKGEGVKLKIVPQEEYENYYIGEREMGEGNVKWWSSTYAALEDGECKIHDGTLEQLLQAKGHHLQPLEATVRKMLGR</sequence>
<evidence type="ECO:0000313" key="3">
    <source>
        <dbReference type="Proteomes" id="UP000250140"/>
    </source>
</evidence>
<name>A0A8E2F5W9_9PEZI</name>
<dbReference type="PANTHER" id="PTHR47129">
    <property type="entry name" value="QUINONE OXIDOREDUCTASE 2"/>
    <property type="match status" value="1"/>
</dbReference>
<dbReference type="EMBL" id="KV749221">
    <property type="protein sequence ID" value="OCL10558.1"/>
    <property type="molecule type" value="Genomic_DNA"/>
</dbReference>
<dbReference type="OrthoDB" id="419598at2759"/>
<dbReference type="InterPro" id="IPR052718">
    <property type="entry name" value="NmrA-type_oxidoreductase"/>
</dbReference>
<dbReference type="AlphaFoldDB" id="A0A8E2F5W9"/>
<dbReference type="SUPFAM" id="SSF51735">
    <property type="entry name" value="NAD(P)-binding Rossmann-fold domains"/>
    <property type="match status" value="1"/>
</dbReference>
<evidence type="ECO:0000259" key="1">
    <source>
        <dbReference type="Pfam" id="PF13460"/>
    </source>
</evidence>
<dbReference type="Gene3D" id="3.90.25.10">
    <property type="entry name" value="UDP-galactose 4-epimerase, domain 1"/>
    <property type="match status" value="1"/>
</dbReference>
<dbReference type="Proteomes" id="UP000250140">
    <property type="component" value="Unassembled WGS sequence"/>
</dbReference>
<reference evidence="2 3" key="1">
    <citation type="journal article" date="2016" name="Nat. Commun.">
        <title>Ectomycorrhizal ecology is imprinted in the genome of the dominant symbiotic fungus Cenococcum geophilum.</title>
        <authorList>
            <consortium name="DOE Joint Genome Institute"/>
            <person name="Peter M."/>
            <person name="Kohler A."/>
            <person name="Ohm R.A."/>
            <person name="Kuo A."/>
            <person name="Krutzmann J."/>
            <person name="Morin E."/>
            <person name="Arend M."/>
            <person name="Barry K.W."/>
            <person name="Binder M."/>
            <person name="Choi C."/>
            <person name="Clum A."/>
            <person name="Copeland A."/>
            <person name="Grisel N."/>
            <person name="Haridas S."/>
            <person name="Kipfer T."/>
            <person name="LaButti K."/>
            <person name="Lindquist E."/>
            <person name="Lipzen A."/>
            <person name="Maire R."/>
            <person name="Meier B."/>
            <person name="Mihaltcheva S."/>
            <person name="Molinier V."/>
            <person name="Murat C."/>
            <person name="Poggeler S."/>
            <person name="Quandt C.A."/>
            <person name="Sperisen C."/>
            <person name="Tritt A."/>
            <person name="Tisserant E."/>
            <person name="Crous P.W."/>
            <person name="Henrissat B."/>
            <person name="Nehls U."/>
            <person name="Egli S."/>
            <person name="Spatafora J.W."/>
            <person name="Grigoriev I.V."/>
            <person name="Martin F.M."/>
        </authorList>
    </citation>
    <scope>NUCLEOTIDE SEQUENCE [LARGE SCALE GENOMIC DNA]</scope>
    <source>
        <strain evidence="2 3">CBS 207.34</strain>
    </source>
</reference>
<proteinExistence type="predicted"/>
<protein>
    <submittedName>
        <fullName evidence="2">NAD(P)-binding protein</fullName>
    </submittedName>
</protein>
<dbReference type="Gene3D" id="3.40.50.720">
    <property type="entry name" value="NAD(P)-binding Rossmann-like Domain"/>
    <property type="match status" value="1"/>
</dbReference>